<sequence>MRRKTPLAPVGHMLESAVLALSYVEGMSKDDFVADRRTRQAVVMNLLIIGEMAGRLARDHNEFCAKYPDAPWLKMTSMRNRIAHGYFELDLDIVWDTVNYSLPELIAFLEPIHKELLRQDSRC</sequence>
<keyword evidence="3" id="KW-0540">Nuclease</keyword>
<keyword evidence="5" id="KW-0378">Hydrolase</keyword>
<keyword evidence="8" id="KW-1185">Reference proteome</keyword>
<dbReference type="GO" id="GO:0110001">
    <property type="term" value="C:toxin-antitoxin complex"/>
    <property type="evidence" value="ECO:0007669"/>
    <property type="project" value="InterPro"/>
</dbReference>
<evidence type="ECO:0000313" key="8">
    <source>
        <dbReference type="Proteomes" id="UP000193978"/>
    </source>
</evidence>
<dbReference type="GO" id="GO:0004540">
    <property type="term" value="F:RNA nuclease activity"/>
    <property type="evidence" value="ECO:0007669"/>
    <property type="project" value="InterPro"/>
</dbReference>
<evidence type="ECO:0000256" key="4">
    <source>
        <dbReference type="ARBA" id="ARBA00022741"/>
    </source>
</evidence>
<dbReference type="GO" id="GO:0016787">
    <property type="term" value="F:hydrolase activity"/>
    <property type="evidence" value="ECO:0007669"/>
    <property type="project" value="UniProtKB-KW"/>
</dbReference>
<evidence type="ECO:0000256" key="5">
    <source>
        <dbReference type="ARBA" id="ARBA00022801"/>
    </source>
</evidence>
<evidence type="ECO:0000313" key="7">
    <source>
        <dbReference type="EMBL" id="ARN81952.1"/>
    </source>
</evidence>
<keyword evidence="1" id="KW-0597">Phosphoprotein</keyword>
<dbReference type="KEGG" id="mbry:B1812_13640"/>
<dbReference type="PANTHER" id="PTHR34139">
    <property type="entry name" value="UPF0331 PROTEIN MJ0127"/>
    <property type="match status" value="1"/>
</dbReference>
<dbReference type="AlphaFoldDB" id="A0A1W6MWI0"/>
<reference evidence="7 8" key="1">
    <citation type="submission" date="2017-02" db="EMBL/GenBank/DDBJ databases">
        <authorList>
            <person name="Peterson S.W."/>
        </authorList>
    </citation>
    <scope>NUCLEOTIDE SEQUENCE [LARGE SCALE GENOMIC DNA]</scope>
    <source>
        <strain evidence="7 8">S285</strain>
    </source>
</reference>
<keyword evidence="2" id="KW-1277">Toxin-antitoxin system</keyword>
<evidence type="ECO:0008006" key="9">
    <source>
        <dbReference type="Google" id="ProtNLM"/>
    </source>
</evidence>
<dbReference type="InterPro" id="IPR008201">
    <property type="entry name" value="HepT-like"/>
</dbReference>
<dbReference type="STRING" id="655015.B1812_13640"/>
<dbReference type="InterPro" id="IPR037038">
    <property type="entry name" value="HepT-like_sf"/>
</dbReference>
<dbReference type="Gene3D" id="1.20.120.580">
    <property type="entry name" value="bsu32300-like"/>
    <property type="match status" value="1"/>
</dbReference>
<evidence type="ECO:0000256" key="3">
    <source>
        <dbReference type="ARBA" id="ARBA00022722"/>
    </source>
</evidence>
<organism evidence="7 8">
    <name type="scientific">Methylocystis bryophila</name>
    <dbReference type="NCBI Taxonomy" id="655015"/>
    <lineage>
        <taxon>Bacteria</taxon>
        <taxon>Pseudomonadati</taxon>
        <taxon>Pseudomonadota</taxon>
        <taxon>Alphaproteobacteria</taxon>
        <taxon>Hyphomicrobiales</taxon>
        <taxon>Methylocystaceae</taxon>
        <taxon>Methylocystis</taxon>
    </lineage>
</organism>
<proteinExistence type="inferred from homology"/>
<name>A0A1W6MWI0_9HYPH</name>
<evidence type="ECO:0000256" key="1">
    <source>
        <dbReference type="ARBA" id="ARBA00022553"/>
    </source>
</evidence>
<keyword evidence="4" id="KW-0547">Nucleotide-binding</keyword>
<dbReference type="OrthoDB" id="4829434at2"/>
<dbReference type="InterPro" id="IPR051813">
    <property type="entry name" value="HepT_RNase_toxin"/>
</dbReference>
<dbReference type="Pfam" id="PF01934">
    <property type="entry name" value="HepT-like"/>
    <property type="match status" value="1"/>
</dbReference>
<gene>
    <name evidence="7" type="ORF">B1812_13640</name>
</gene>
<accession>A0A1W6MWI0</accession>
<dbReference type="RefSeq" id="WP_085772069.1">
    <property type="nucleotide sequence ID" value="NZ_CBEHVB010000012.1"/>
</dbReference>
<dbReference type="PANTHER" id="PTHR34139:SF1">
    <property type="entry name" value="RNASE MJ1380-RELATED"/>
    <property type="match status" value="1"/>
</dbReference>
<dbReference type="EMBL" id="CP019948">
    <property type="protein sequence ID" value="ARN81952.1"/>
    <property type="molecule type" value="Genomic_DNA"/>
</dbReference>
<protein>
    <recommendedName>
        <fullName evidence="9">DUF86 domain-containing protein</fullName>
    </recommendedName>
</protein>
<dbReference type="Proteomes" id="UP000193978">
    <property type="component" value="Chromosome"/>
</dbReference>
<dbReference type="GO" id="GO:0000166">
    <property type="term" value="F:nucleotide binding"/>
    <property type="evidence" value="ECO:0007669"/>
    <property type="project" value="UniProtKB-KW"/>
</dbReference>
<evidence type="ECO:0000256" key="6">
    <source>
        <dbReference type="ARBA" id="ARBA00024207"/>
    </source>
</evidence>
<comment type="similarity">
    <text evidence="6">Belongs to the HepT RNase toxin family.</text>
</comment>
<evidence type="ECO:0000256" key="2">
    <source>
        <dbReference type="ARBA" id="ARBA00022649"/>
    </source>
</evidence>